<comment type="similarity">
    <text evidence="1">Belongs to the TRIM/RBCC family.</text>
</comment>
<dbReference type="InterPro" id="IPR001841">
    <property type="entry name" value="Znf_RING"/>
</dbReference>
<evidence type="ECO:0000256" key="4">
    <source>
        <dbReference type="ARBA" id="ARBA00022833"/>
    </source>
</evidence>
<dbReference type="InterPro" id="IPR013083">
    <property type="entry name" value="Znf_RING/FYVE/PHD"/>
</dbReference>
<dbReference type="PROSITE" id="PS50089">
    <property type="entry name" value="ZF_RING_2"/>
    <property type="match status" value="1"/>
</dbReference>
<organism evidence="8 9">
    <name type="scientific">Saguinus oedipus</name>
    <name type="common">Cotton-top tamarin</name>
    <name type="synonym">Oedipomidas oedipus</name>
    <dbReference type="NCBI Taxonomy" id="9490"/>
    <lineage>
        <taxon>Eukaryota</taxon>
        <taxon>Metazoa</taxon>
        <taxon>Chordata</taxon>
        <taxon>Craniata</taxon>
        <taxon>Vertebrata</taxon>
        <taxon>Euteleostomi</taxon>
        <taxon>Mammalia</taxon>
        <taxon>Eutheria</taxon>
        <taxon>Euarchontoglires</taxon>
        <taxon>Primates</taxon>
        <taxon>Haplorrhini</taxon>
        <taxon>Platyrrhini</taxon>
        <taxon>Cebidae</taxon>
        <taxon>Callitrichinae</taxon>
        <taxon>Saguinus</taxon>
    </lineage>
</organism>
<evidence type="ECO:0000313" key="8">
    <source>
        <dbReference type="EMBL" id="KAK2111203.1"/>
    </source>
</evidence>
<accession>A0ABQ9VRJ3</accession>
<dbReference type="InterPro" id="IPR017907">
    <property type="entry name" value="Znf_RING_CS"/>
</dbReference>
<dbReference type="InterPro" id="IPR051435">
    <property type="entry name" value="RING_finger_E3_ubiq-ligases"/>
</dbReference>
<evidence type="ECO:0000256" key="2">
    <source>
        <dbReference type="ARBA" id="ARBA00022723"/>
    </source>
</evidence>
<feature type="domain" description="RING-type" evidence="7">
    <location>
        <begin position="55"/>
        <end position="118"/>
    </location>
</feature>
<name>A0ABQ9VRJ3_SAGOE</name>
<protein>
    <recommendedName>
        <fullName evidence="7">RING-type domain-containing protein</fullName>
    </recommendedName>
</protein>
<feature type="compositionally biased region" description="Acidic residues" evidence="6">
    <location>
        <begin position="163"/>
        <end position="172"/>
    </location>
</feature>
<evidence type="ECO:0000256" key="1">
    <source>
        <dbReference type="ARBA" id="ARBA00008518"/>
    </source>
</evidence>
<dbReference type="PANTHER" id="PTHR22791:SF14">
    <property type="entry name" value="RING FINGER PROTEIN 227"/>
    <property type="match status" value="1"/>
</dbReference>
<feature type="region of interest" description="Disordered" evidence="6">
    <location>
        <begin position="146"/>
        <end position="183"/>
    </location>
</feature>
<keyword evidence="3 5" id="KW-0863">Zinc-finger</keyword>
<evidence type="ECO:0000256" key="5">
    <source>
        <dbReference type="PROSITE-ProRule" id="PRU00175"/>
    </source>
</evidence>
<keyword evidence="2" id="KW-0479">Metal-binding</keyword>
<evidence type="ECO:0000256" key="3">
    <source>
        <dbReference type="ARBA" id="ARBA00022771"/>
    </source>
</evidence>
<sequence>MTLRRGKEAAAPAPEGSARFVHGIGSDSNVLESAAGTMQLLVRVPSLPERGELDCNICYRPFNLGVRAPRRLPGTARARCGHTLCTACLSELAARGDGVGAAARVVRLRRVVTCPFCRAPTPLPRGGVTEIALDSDLWSRLEKKARAECEPDEAGNPAKESGDAEGEAEEERESEKGPGPGSARWRALRRLWDRVLAPARRWRRPLPSNGTRKLPPKEGGGCRLAGADAKTTLSQIPGLARDEIDEPRAGGNALGGVDDELGRLLDELAPIY</sequence>
<evidence type="ECO:0000256" key="6">
    <source>
        <dbReference type="SAM" id="MobiDB-lite"/>
    </source>
</evidence>
<evidence type="ECO:0000313" key="9">
    <source>
        <dbReference type="Proteomes" id="UP001266305"/>
    </source>
</evidence>
<gene>
    <name evidence="8" type="ORF">P7K49_010949</name>
</gene>
<dbReference type="Proteomes" id="UP001266305">
    <property type="component" value="Unassembled WGS sequence"/>
</dbReference>
<dbReference type="PANTHER" id="PTHR22791">
    <property type="entry name" value="RING-TYPE DOMAIN-CONTAINING PROTEIN"/>
    <property type="match status" value="1"/>
</dbReference>
<dbReference type="PROSITE" id="PS00518">
    <property type="entry name" value="ZF_RING_1"/>
    <property type="match status" value="1"/>
</dbReference>
<dbReference type="Pfam" id="PF15451">
    <property type="entry name" value="DUF4632"/>
    <property type="match status" value="1"/>
</dbReference>
<reference evidence="8 9" key="1">
    <citation type="submission" date="2023-05" db="EMBL/GenBank/DDBJ databases">
        <title>B98-5 Cell Line De Novo Hybrid Assembly: An Optical Mapping Approach.</title>
        <authorList>
            <person name="Kananen K."/>
            <person name="Auerbach J.A."/>
            <person name="Kautto E."/>
            <person name="Blachly J.S."/>
        </authorList>
    </citation>
    <scope>NUCLEOTIDE SEQUENCE [LARGE SCALE GENOMIC DNA]</scope>
    <source>
        <strain evidence="8">B95-8</strain>
        <tissue evidence="8">Cell line</tissue>
    </source>
</reference>
<keyword evidence="9" id="KW-1185">Reference proteome</keyword>
<dbReference type="SUPFAM" id="SSF57850">
    <property type="entry name" value="RING/U-box"/>
    <property type="match status" value="1"/>
</dbReference>
<dbReference type="InterPro" id="IPR027952">
    <property type="entry name" value="DUF4632"/>
</dbReference>
<dbReference type="Pfam" id="PF13445">
    <property type="entry name" value="zf-RING_UBOX"/>
    <property type="match status" value="1"/>
</dbReference>
<keyword evidence="4" id="KW-0862">Zinc</keyword>
<dbReference type="InterPro" id="IPR027370">
    <property type="entry name" value="Znf-RING_euk"/>
</dbReference>
<dbReference type="SMART" id="SM00184">
    <property type="entry name" value="RING"/>
    <property type="match status" value="1"/>
</dbReference>
<proteinExistence type="inferred from homology"/>
<dbReference type="Gene3D" id="3.30.40.10">
    <property type="entry name" value="Zinc/RING finger domain, C3HC4 (zinc finger)"/>
    <property type="match status" value="1"/>
</dbReference>
<feature type="region of interest" description="Disordered" evidence="6">
    <location>
        <begin position="203"/>
        <end position="258"/>
    </location>
</feature>
<evidence type="ECO:0000259" key="7">
    <source>
        <dbReference type="PROSITE" id="PS50089"/>
    </source>
</evidence>
<dbReference type="EMBL" id="JASSZA010000005">
    <property type="protein sequence ID" value="KAK2111203.1"/>
    <property type="molecule type" value="Genomic_DNA"/>
</dbReference>
<comment type="caution">
    <text evidence="8">The sequence shown here is derived from an EMBL/GenBank/DDBJ whole genome shotgun (WGS) entry which is preliminary data.</text>
</comment>